<keyword evidence="5 7" id="KW-1133">Transmembrane helix</keyword>
<dbReference type="Gene3D" id="1.10.3720.10">
    <property type="entry name" value="MetI-like"/>
    <property type="match status" value="1"/>
</dbReference>
<keyword evidence="2 7" id="KW-0813">Transport</keyword>
<feature type="transmembrane region" description="Helical" evidence="7">
    <location>
        <begin position="86"/>
        <end position="107"/>
    </location>
</feature>
<dbReference type="PANTHER" id="PTHR43386">
    <property type="entry name" value="OLIGOPEPTIDE TRANSPORT SYSTEM PERMEASE PROTEIN APPC"/>
    <property type="match status" value="1"/>
</dbReference>
<protein>
    <submittedName>
        <fullName evidence="9">Peptide/nickel transport system permease protein</fullName>
    </submittedName>
</protein>
<dbReference type="InterPro" id="IPR035906">
    <property type="entry name" value="MetI-like_sf"/>
</dbReference>
<gene>
    <name evidence="9" type="ORF">FB470_002435</name>
</gene>
<proteinExistence type="inferred from homology"/>
<dbReference type="EMBL" id="JAUSUT010000001">
    <property type="protein sequence ID" value="MDQ0378441.1"/>
    <property type="molecule type" value="Genomic_DNA"/>
</dbReference>
<evidence type="ECO:0000256" key="7">
    <source>
        <dbReference type="RuleBase" id="RU363032"/>
    </source>
</evidence>
<reference evidence="9 10" key="1">
    <citation type="submission" date="2023-07" db="EMBL/GenBank/DDBJ databases">
        <title>Sequencing the genomes of 1000 actinobacteria strains.</title>
        <authorList>
            <person name="Klenk H.-P."/>
        </authorList>
    </citation>
    <scope>NUCLEOTIDE SEQUENCE [LARGE SCALE GENOMIC DNA]</scope>
    <source>
        <strain evidence="9 10">DSM 45805</strain>
    </source>
</reference>
<evidence type="ECO:0000256" key="3">
    <source>
        <dbReference type="ARBA" id="ARBA00022475"/>
    </source>
</evidence>
<dbReference type="InterPro" id="IPR050366">
    <property type="entry name" value="BP-dependent_transpt_permease"/>
</dbReference>
<dbReference type="Proteomes" id="UP001229651">
    <property type="component" value="Unassembled WGS sequence"/>
</dbReference>
<keyword evidence="6 7" id="KW-0472">Membrane</keyword>
<dbReference type="CDD" id="cd06261">
    <property type="entry name" value="TM_PBP2"/>
    <property type="match status" value="1"/>
</dbReference>
<feature type="transmembrane region" description="Helical" evidence="7">
    <location>
        <begin position="201"/>
        <end position="222"/>
    </location>
</feature>
<dbReference type="InterPro" id="IPR000515">
    <property type="entry name" value="MetI-like"/>
</dbReference>
<sequence length="278" mass="28811">MSDVLAVRARAGSALRRPGLVLSVLLLALVVAWALVPSAFTRYDPLAGVPREKLRAPSAAHLFGTDETGRDVFARVVHGAGLSLRATVLAVLIALVVGSVLGLIAGARGGRLDSLLMRVMDVLLAIPPILLSLALVTALGFGTTKVAVAVGVANVANFARLMRAEVIRVRSGVYVEAARASGVRWFGVLARHILPNASGPVVVLAVLTFGTAVLEISALSFLGYGATPPSPEWGSLVSAGRAYLASAWWMTTLPGLVIAAVVLSANRLSKALDGERDG</sequence>
<dbReference type="SUPFAM" id="SSF161098">
    <property type="entry name" value="MetI-like"/>
    <property type="match status" value="1"/>
</dbReference>
<feature type="transmembrane region" description="Helical" evidence="7">
    <location>
        <begin position="119"/>
        <end position="140"/>
    </location>
</feature>
<dbReference type="PANTHER" id="PTHR43386:SF25">
    <property type="entry name" value="PEPTIDE ABC TRANSPORTER PERMEASE PROTEIN"/>
    <property type="match status" value="1"/>
</dbReference>
<evidence type="ECO:0000259" key="8">
    <source>
        <dbReference type="PROSITE" id="PS50928"/>
    </source>
</evidence>
<comment type="similarity">
    <text evidence="7">Belongs to the binding-protein-dependent transport system permease family.</text>
</comment>
<evidence type="ECO:0000256" key="6">
    <source>
        <dbReference type="ARBA" id="ARBA00023136"/>
    </source>
</evidence>
<evidence type="ECO:0000256" key="5">
    <source>
        <dbReference type="ARBA" id="ARBA00022989"/>
    </source>
</evidence>
<comment type="subcellular location">
    <subcellularLocation>
        <location evidence="1 7">Cell membrane</location>
        <topology evidence="1 7">Multi-pass membrane protein</topology>
    </subcellularLocation>
</comment>
<evidence type="ECO:0000313" key="9">
    <source>
        <dbReference type="EMBL" id="MDQ0378441.1"/>
    </source>
</evidence>
<comment type="caution">
    <text evidence="9">The sequence shown here is derived from an EMBL/GenBank/DDBJ whole genome shotgun (WGS) entry which is preliminary data.</text>
</comment>
<evidence type="ECO:0000256" key="4">
    <source>
        <dbReference type="ARBA" id="ARBA00022692"/>
    </source>
</evidence>
<keyword evidence="3" id="KW-1003">Cell membrane</keyword>
<dbReference type="Pfam" id="PF00528">
    <property type="entry name" value="BPD_transp_1"/>
    <property type="match status" value="1"/>
</dbReference>
<accession>A0ABU0ETY6</accession>
<feature type="transmembrane region" description="Helical" evidence="7">
    <location>
        <begin position="20"/>
        <end position="40"/>
    </location>
</feature>
<dbReference type="PROSITE" id="PS50928">
    <property type="entry name" value="ABC_TM1"/>
    <property type="match status" value="1"/>
</dbReference>
<name>A0ABU0ETY6_9PSEU</name>
<evidence type="ECO:0000313" key="10">
    <source>
        <dbReference type="Proteomes" id="UP001229651"/>
    </source>
</evidence>
<organism evidence="9 10">
    <name type="scientific">Amycolatopsis thermophila</name>
    <dbReference type="NCBI Taxonomy" id="206084"/>
    <lineage>
        <taxon>Bacteria</taxon>
        <taxon>Bacillati</taxon>
        <taxon>Actinomycetota</taxon>
        <taxon>Actinomycetes</taxon>
        <taxon>Pseudonocardiales</taxon>
        <taxon>Pseudonocardiaceae</taxon>
        <taxon>Amycolatopsis</taxon>
    </lineage>
</organism>
<dbReference type="RefSeq" id="WP_306991174.1">
    <property type="nucleotide sequence ID" value="NZ_JAUSUT010000001.1"/>
</dbReference>
<keyword evidence="4 7" id="KW-0812">Transmembrane</keyword>
<feature type="transmembrane region" description="Helical" evidence="7">
    <location>
        <begin position="242"/>
        <end position="263"/>
    </location>
</feature>
<feature type="domain" description="ABC transmembrane type-1" evidence="8">
    <location>
        <begin position="80"/>
        <end position="269"/>
    </location>
</feature>
<keyword evidence="10" id="KW-1185">Reference proteome</keyword>
<evidence type="ECO:0000256" key="2">
    <source>
        <dbReference type="ARBA" id="ARBA00022448"/>
    </source>
</evidence>
<evidence type="ECO:0000256" key="1">
    <source>
        <dbReference type="ARBA" id="ARBA00004651"/>
    </source>
</evidence>